<evidence type="ECO:0000313" key="2">
    <source>
        <dbReference type="Proteomes" id="UP000054270"/>
    </source>
</evidence>
<evidence type="ECO:0000313" key="1">
    <source>
        <dbReference type="EMBL" id="KJA21700.1"/>
    </source>
</evidence>
<keyword evidence="2" id="KW-1185">Reference proteome</keyword>
<evidence type="ECO:0008006" key="3">
    <source>
        <dbReference type="Google" id="ProtNLM"/>
    </source>
</evidence>
<dbReference type="EMBL" id="KN817556">
    <property type="protein sequence ID" value="KJA21700.1"/>
    <property type="molecule type" value="Genomic_DNA"/>
</dbReference>
<gene>
    <name evidence="1" type="ORF">HYPSUDRAFT_41847</name>
</gene>
<reference evidence="2" key="1">
    <citation type="submission" date="2014-04" db="EMBL/GenBank/DDBJ databases">
        <title>Evolutionary Origins and Diversification of the Mycorrhizal Mutualists.</title>
        <authorList>
            <consortium name="DOE Joint Genome Institute"/>
            <consortium name="Mycorrhizal Genomics Consortium"/>
            <person name="Kohler A."/>
            <person name="Kuo A."/>
            <person name="Nagy L.G."/>
            <person name="Floudas D."/>
            <person name="Copeland A."/>
            <person name="Barry K.W."/>
            <person name="Cichocki N."/>
            <person name="Veneault-Fourrey C."/>
            <person name="LaButti K."/>
            <person name="Lindquist E.A."/>
            <person name="Lipzen A."/>
            <person name="Lundell T."/>
            <person name="Morin E."/>
            <person name="Murat C."/>
            <person name="Riley R."/>
            <person name="Ohm R."/>
            <person name="Sun H."/>
            <person name="Tunlid A."/>
            <person name="Henrissat B."/>
            <person name="Grigoriev I.V."/>
            <person name="Hibbett D.S."/>
            <person name="Martin F."/>
        </authorList>
    </citation>
    <scope>NUCLEOTIDE SEQUENCE [LARGE SCALE GENOMIC DNA]</scope>
    <source>
        <strain evidence="2">FD-334 SS-4</strain>
    </source>
</reference>
<dbReference type="STRING" id="945553.A0A0D2PPB2"/>
<sequence>MYDPAQTLPHDVLALIADQLASENFGFSPDTATLRALSQTCKFMVAVCRRYLFAEIRLDCCSEVHYKTLMDLLREKIETASYVRELYYAVQEVPDKHLDGILEALLGHSIFLRHIYFERSMGQWSKQPESIQRVLTSLIQLPTVTCLRLSDIQDFPVNHISLCGGLKILSLTRITDFALHDVSSFPAGWTVPTPLSLEIMTADSFGGLAIIMGTDNGPNALAPIVDFGRLQHAHFDMQSDPAAVNQVCKILKTAQQLKSIKLNVDDKTDAVRLSSLGPVLAAHTPSTLTSITIESEVEWRENETTLWGLDKVLQDMAGRNVLAWLDLFIVITTGDQMQQFMDLGDLLDLDRVLTEPGAFPALRSVAFELRWNIFCAGYYFEDDEDDDEDDFVDHGRVTREDFPRLCDFPGVKFSFSESDD</sequence>
<organism evidence="1 2">
    <name type="scientific">Hypholoma sublateritium (strain FD-334 SS-4)</name>
    <dbReference type="NCBI Taxonomy" id="945553"/>
    <lineage>
        <taxon>Eukaryota</taxon>
        <taxon>Fungi</taxon>
        <taxon>Dikarya</taxon>
        <taxon>Basidiomycota</taxon>
        <taxon>Agaricomycotina</taxon>
        <taxon>Agaricomycetes</taxon>
        <taxon>Agaricomycetidae</taxon>
        <taxon>Agaricales</taxon>
        <taxon>Agaricineae</taxon>
        <taxon>Strophariaceae</taxon>
        <taxon>Hypholoma</taxon>
    </lineage>
</organism>
<accession>A0A0D2PPB2</accession>
<protein>
    <recommendedName>
        <fullName evidence="3">F-box domain-containing protein</fullName>
    </recommendedName>
</protein>
<dbReference type="AlphaFoldDB" id="A0A0D2PPB2"/>
<dbReference type="Proteomes" id="UP000054270">
    <property type="component" value="Unassembled WGS sequence"/>
</dbReference>
<name>A0A0D2PPB2_HYPSF</name>
<dbReference type="OrthoDB" id="2745898at2759"/>
<proteinExistence type="predicted"/>